<dbReference type="InParanoid" id="G0PCF7"/>
<keyword evidence="1" id="KW-0732">Signal</keyword>
<accession>G0PCF7</accession>
<proteinExistence type="predicted"/>
<dbReference type="FunCoup" id="G0PCF7">
    <property type="interactions" value="235"/>
</dbReference>
<protein>
    <submittedName>
        <fullName evidence="2">Uncharacterized protein</fullName>
    </submittedName>
</protein>
<evidence type="ECO:0000313" key="2">
    <source>
        <dbReference type="EMBL" id="EGT51113.1"/>
    </source>
</evidence>
<organism evidence="3">
    <name type="scientific">Caenorhabditis brenneri</name>
    <name type="common">Nematode worm</name>
    <dbReference type="NCBI Taxonomy" id="135651"/>
    <lineage>
        <taxon>Eukaryota</taxon>
        <taxon>Metazoa</taxon>
        <taxon>Ecdysozoa</taxon>
        <taxon>Nematoda</taxon>
        <taxon>Chromadorea</taxon>
        <taxon>Rhabditida</taxon>
        <taxon>Rhabditina</taxon>
        <taxon>Rhabditomorpha</taxon>
        <taxon>Rhabditoidea</taxon>
        <taxon>Rhabditidae</taxon>
        <taxon>Peloderinae</taxon>
        <taxon>Caenorhabditis</taxon>
    </lineage>
</organism>
<name>G0PCF7_CAEBE</name>
<dbReference type="AlphaFoldDB" id="G0PCF7"/>
<feature type="chain" id="PRO_5003406737" evidence="1">
    <location>
        <begin position="18"/>
        <end position="82"/>
    </location>
</feature>
<keyword evidence="3" id="KW-1185">Reference proteome</keyword>
<evidence type="ECO:0000313" key="3">
    <source>
        <dbReference type="Proteomes" id="UP000008068"/>
    </source>
</evidence>
<sequence length="82" mass="9089">MKIVFLVLLCLFCSVNAFVWPDCVDNDPMCTKKGMVCGYASEGATVKHCVVKCETDEQCDDSRRCVSGGCQMKPRVAQDNFI</sequence>
<evidence type="ECO:0000256" key="1">
    <source>
        <dbReference type="SAM" id="SignalP"/>
    </source>
</evidence>
<feature type="signal peptide" evidence="1">
    <location>
        <begin position="1"/>
        <end position="17"/>
    </location>
</feature>
<dbReference type="EMBL" id="GL380241">
    <property type="protein sequence ID" value="EGT51113.1"/>
    <property type="molecule type" value="Genomic_DNA"/>
</dbReference>
<reference evidence="3" key="1">
    <citation type="submission" date="2011-07" db="EMBL/GenBank/DDBJ databases">
        <authorList>
            <consortium name="Caenorhabditis brenneri Sequencing and Analysis Consortium"/>
            <person name="Wilson R.K."/>
        </authorList>
    </citation>
    <scope>NUCLEOTIDE SEQUENCE [LARGE SCALE GENOMIC DNA]</scope>
    <source>
        <strain evidence="3">PB2801</strain>
    </source>
</reference>
<dbReference type="HOGENOM" id="CLU_2560329_0_0_1"/>
<gene>
    <name evidence="2" type="ORF">CAEBREN_12625</name>
</gene>
<dbReference type="Proteomes" id="UP000008068">
    <property type="component" value="Unassembled WGS sequence"/>
</dbReference>